<comment type="similarity">
    <text evidence="2">Belongs to the SLC43A transporter (TC 2.A.1.44) family.</text>
</comment>
<dbReference type="Proteomes" id="UP000041254">
    <property type="component" value="Unassembled WGS sequence"/>
</dbReference>
<feature type="transmembrane region" description="Helical" evidence="9">
    <location>
        <begin position="181"/>
        <end position="202"/>
    </location>
</feature>
<feature type="transmembrane region" description="Helical" evidence="9">
    <location>
        <begin position="147"/>
        <end position="169"/>
    </location>
</feature>
<keyword evidence="7 9" id="KW-0472">Membrane</keyword>
<dbReference type="AlphaFoldDB" id="A0A0G4ETC3"/>
<name>A0A0G4ETC3_VITBC</name>
<feature type="transmembrane region" description="Helical" evidence="9">
    <location>
        <begin position="283"/>
        <end position="314"/>
    </location>
</feature>
<keyword evidence="3" id="KW-0813">Transport</keyword>
<dbReference type="PhylomeDB" id="A0A0G4ETC3"/>
<evidence type="ECO:0000256" key="3">
    <source>
        <dbReference type="ARBA" id="ARBA00022448"/>
    </source>
</evidence>
<dbReference type="PANTHER" id="PTHR20772">
    <property type="entry name" value="PROTEIN FMP42"/>
    <property type="match status" value="1"/>
</dbReference>
<keyword evidence="11" id="KW-1185">Reference proteome</keyword>
<feature type="transmembrane region" description="Helical" evidence="9">
    <location>
        <begin position="89"/>
        <end position="107"/>
    </location>
</feature>
<dbReference type="STRING" id="1169540.A0A0G4ETC3"/>
<keyword evidence="4 9" id="KW-0812">Transmembrane</keyword>
<evidence type="ECO:0000256" key="8">
    <source>
        <dbReference type="SAM" id="MobiDB-lite"/>
    </source>
</evidence>
<keyword evidence="6 9" id="KW-1133">Transmembrane helix</keyword>
<gene>
    <name evidence="10" type="ORF">Vbra_13122</name>
</gene>
<evidence type="ECO:0000256" key="7">
    <source>
        <dbReference type="ARBA" id="ARBA00023136"/>
    </source>
</evidence>
<reference evidence="10 11" key="1">
    <citation type="submission" date="2014-11" db="EMBL/GenBank/DDBJ databases">
        <authorList>
            <person name="Zhu J."/>
            <person name="Qi W."/>
            <person name="Song R."/>
        </authorList>
    </citation>
    <scope>NUCLEOTIDE SEQUENCE [LARGE SCALE GENOMIC DNA]</scope>
</reference>
<evidence type="ECO:0000313" key="11">
    <source>
        <dbReference type="Proteomes" id="UP000041254"/>
    </source>
</evidence>
<dbReference type="EMBL" id="CDMY01000305">
    <property type="protein sequence ID" value="CEM01492.1"/>
    <property type="molecule type" value="Genomic_DNA"/>
</dbReference>
<dbReference type="OrthoDB" id="72875at2759"/>
<evidence type="ECO:0000256" key="4">
    <source>
        <dbReference type="ARBA" id="ARBA00022692"/>
    </source>
</evidence>
<comment type="subcellular location">
    <subcellularLocation>
        <location evidence="1">Membrane</location>
        <topology evidence="1">Multi-pass membrane protein</topology>
    </subcellularLocation>
</comment>
<evidence type="ECO:0000313" key="10">
    <source>
        <dbReference type="EMBL" id="CEM01492.1"/>
    </source>
</evidence>
<feature type="transmembrane region" description="Helical" evidence="9">
    <location>
        <begin position="320"/>
        <end position="340"/>
    </location>
</feature>
<protein>
    <recommendedName>
        <fullName evidence="12">Major facilitator superfamily (MFS) profile domain-containing protein</fullName>
    </recommendedName>
</protein>
<feature type="transmembrane region" description="Helical" evidence="9">
    <location>
        <begin position="63"/>
        <end position="82"/>
    </location>
</feature>
<feature type="transmembrane region" description="Helical" evidence="9">
    <location>
        <begin position="439"/>
        <end position="460"/>
    </location>
</feature>
<dbReference type="OMA" id="LQMIRMN"/>
<feature type="transmembrane region" description="Helical" evidence="9">
    <location>
        <begin position="113"/>
        <end position="135"/>
    </location>
</feature>
<evidence type="ECO:0000256" key="9">
    <source>
        <dbReference type="SAM" id="Phobius"/>
    </source>
</evidence>
<dbReference type="PANTHER" id="PTHR20772:SF2">
    <property type="entry name" value="PROTEIN FMP42"/>
    <property type="match status" value="1"/>
</dbReference>
<evidence type="ECO:0000256" key="6">
    <source>
        <dbReference type="ARBA" id="ARBA00022989"/>
    </source>
</evidence>
<feature type="transmembrane region" description="Helical" evidence="9">
    <location>
        <begin position="409"/>
        <end position="427"/>
    </location>
</feature>
<feature type="transmembrane region" description="Helical" evidence="9">
    <location>
        <begin position="376"/>
        <end position="397"/>
    </location>
</feature>
<evidence type="ECO:0000256" key="5">
    <source>
        <dbReference type="ARBA" id="ARBA00022970"/>
    </source>
</evidence>
<dbReference type="InParanoid" id="A0A0G4ETC3"/>
<evidence type="ECO:0000256" key="2">
    <source>
        <dbReference type="ARBA" id="ARBA00006595"/>
    </source>
</evidence>
<dbReference type="VEuPathDB" id="CryptoDB:Vbra_13122"/>
<dbReference type="GO" id="GO:0016020">
    <property type="term" value="C:membrane"/>
    <property type="evidence" value="ECO:0007669"/>
    <property type="project" value="UniProtKB-SubCell"/>
</dbReference>
<feature type="transmembrane region" description="Helical" evidence="9">
    <location>
        <begin position="352"/>
        <end position="370"/>
    </location>
</feature>
<dbReference type="InterPro" id="IPR036259">
    <property type="entry name" value="MFS_trans_sf"/>
</dbReference>
<proteinExistence type="inferred from homology"/>
<dbReference type="InterPro" id="IPR052599">
    <property type="entry name" value="SLC43A_AATransporter"/>
</dbReference>
<accession>A0A0G4ETC3</accession>
<feature type="region of interest" description="Disordered" evidence="8">
    <location>
        <begin position="508"/>
        <end position="530"/>
    </location>
</feature>
<dbReference type="Gene3D" id="1.20.1250.20">
    <property type="entry name" value="MFS general substrate transporter like domains"/>
    <property type="match status" value="1"/>
</dbReference>
<keyword evidence="5" id="KW-0029">Amino-acid transport</keyword>
<evidence type="ECO:0000256" key="1">
    <source>
        <dbReference type="ARBA" id="ARBA00004141"/>
    </source>
</evidence>
<organism evidence="10 11">
    <name type="scientific">Vitrella brassicaformis (strain CCMP3155)</name>
    <dbReference type="NCBI Taxonomy" id="1169540"/>
    <lineage>
        <taxon>Eukaryota</taxon>
        <taxon>Sar</taxon>
        <taxon>Alveolata</taxon>
        <taxon>Colpodellida</taxon>
        <taxon>Vitrellaceae</taxon>
        <taxon>Vitrella</taxon>
    </lineage>
</organism>
<evidence type="ECO:0008006" key="12">
    <source>
        <dbReference type="Google" id="ProtNLM"/>
    </source>
</evidence>
<sequence>MVSRSVKVSLAVFSCLAAMLLSGMIYGWAPIQLFLIQEHQYEELCDQHEKAPCPAQLRKLSNIYTVGSFVIILMALPGGFFLDQVGPQATVALSAILNVIGLVLFGASDSKTFDYFAFSYAVMAAAGALAMFAGFPVSFVLPEYQTLILSGVSCCFDASCIIFQIFYTLNQWTGVSRKGLFWGYSVVAILVMGPIFYFWSLIKAEERRQAEMEGGKDIYVSMSDESTHIASSELEPSDMPLAMPGASEVIATGQGRTAGEDTAPEKDEEDLTHLKLSRQMQSLAFATNLGFTIVGILRATLYIGINGILLGLYGDADTGYAYNNTFGVILPLGVLLAPMISRTVDAVGMLNTMQATNLFSVANFALAMIPNLQVQVVNFIIFAMFRAYLYSCIAAFNAKTFGVETMGRFMGMCNSIGAFGILLQPFIIDAIFGVFHGRPTVMCIIFILIGLALTAAIELYRRHIRRSYGAMLGDTLTSVSSVGLRESVASRESRRSSKGIVFSGRFPSSFRTQSFDDTFGPPPTVRTRAD</sequence>
<dbReference type="GO" id="GO:0006865">
    <property type="term" value="P:amino acid transport"/>
    <property type="evidence" value="ECO:0007669"/>
    <property type="project" value="UniProtKB-KW"/>
</dbReference>
<dbReference type="SUPFAM" id="SSF103473">
    <property type="entry name" value="MFS general substrate transporter"/>
    <property type="match status" value="1"/>
</dbReference>